<evidence type="ECO:0000256" key="3">
    <source>
        <dbReference type="ARBA" id="ARBA00022723"/>
    </source>
</evidence>
<dbReference type="Pfam" id="PF01297">
    <property type="entry name" value="ZnuA"/>
    <property type="match status" value="1"/>
</dbReference>
<dbReference type="PANTHER" id="PTHR42953">
    <property type="entry name" value="HIGH-AFFINITY ZINC UPTAKE SYSTEM PROTEIN ZNUA-RELATED"/>
    <property type="match status" value="1"/>
</dbReference>
<keyword evidence="4 6" id="KW-0732">Signal</keyword>
<protein>
    <submittedName>
        <fullName evidence="7">Zinc ABC transporter substrate-binding protein AztC</fullName>
    </submittedName>
</protein>
<dbReference type="InterPro" id="IPR006127">
    <property type="entry name" value="ZnuA-like"/>
</dbReference>
<keyword evidence="2 5" id="KW-0813">Transport</keyword>
<dbReference type="NCBIfam" id="NF040870">
    <property type="entry name" value="AztC"/>
    <property type="match status" value="1"/>
</dbReference>
<dbReference type="Proteomes" id="UP001595696">
    <property type="component" value="Unassembled WGS sequence"/>
</dbReference>
<accession>A0ABV8DY44</accession>
<dbReference type="EMBL" id="JBHSAX010000019">
    <property type="protein sequence ID" value="MFC3964835.1"/>
    <property type="molecule type" value="Genomic_DNA"/>
</dbReference>
<dbReference type="PANTHER" id="PTHR42953:SF1">
    <property type="entry name" value="METAL-BINDING PROTEIN HI_0362-RELATED"/>
    <property type="match status" value="1"/>
</dbReference>
<dbReference type="PROSITE" id="PS51257">
    <property type="entry name" value="PROKAR_LIPOPROTEIN"/>
    <property type="match status" value="1"/>
</dbReference>
<name>A0ABV8DY44_9NOCA</name>
<feature type="signal peptide" evidence="6">
    <location>
        <begin position="1"/>
        <end position="19"/>
    </location>
</feature>
<sequence length="296" mass="30662">MKRLLTAVLAGLTVLTAAACGGTAERAGIVVTTDLLGDLTRAVVGDAAPVTVLMPTGGDPHSFGVSAKQAAGLERAALVVANGLGLEEGVLRHVESAAAAGTPTLLVGEQVNPLPYRDSANPDPHFWTDPARVRTAVEAIRDRVLADVPGIDTAAVRARTDGYLTRLDELDRWMTERFTALPAERRRLVTNHHVFGYLAARFGLDVIGVVLPSGSALASPSAADLAGLAGAVRAAGVTTIFADSAQPDKLARVLAEQAGVRVEVTALHTESLTPPDGGAPTYLDMMRVNTDAIIAG</sequence>
<comment type="similarity">
    <text evidence="5">Belongs to the bacterial solute-binding protein 9 family.</text>
</comment>
<evidence type="ECO:0000256" key="6">
    <source>
        <dbReference type="SAM" id="SignalP"/>
    </source>
</evidence>
<dbReference type="InterPro" id="IPR050492">
    <property type="entry name" value="Bact_metal-bind_prot9"/>
</dbReference>
<dbReference type="RefSeq" id="WP_378614609.1">
    <property type="nucleotide sequence ID" value="NZ_JBHSAX010000019.1"/>
</dbReference>
<evidence type="ECO:0000313" key="8">
    <source>
        <dbReference type="Proteomes" id="UP001595696"/>
    </source>
</evidence>
<evidence type="ECO:0000256" key="1">
    <source>
        <dbReference type="ARBA" id="ARBA00004196"/>
    </source>
</evidence>
<organism evidence="7 8">
    <name type="scientific">Nocardia jiangsuensis</name>
    <dbReference type="NCBI Taxonomy" id="1691563"/>
    <lineage>
        <taxon>Bacteria</taxon>
        <taxon>Bacillati</taxon>
        <taxon>Actinomycetota</taxon>
        <taxon>Actinomycetes</taxon>
        <taxon>Mycobacteriales</taxon>
        <taxon>Nocardiaceae</taxon>
        <taxon>Nocardia</taxon>
    </lineage>
</organism>
<dbReference type="PRINTS" id="PR00690">
    <property type="entry name" value="ADHESNFAMILY"/>
</dbReference>
<keyword evidence="8" id="KW-1185">Reference proteome</keyword>
<feature type="chain" id="PRO_5045691622" evidence="6">
    <location>
        <begin position="20"/>
        <end position="296"/>
    </location>
</feature>
<dbReference type="Gene3D" id="3.40.50.1980">
    <property type="entry name" value="Nitrogenase molybdenum iron protein domain"/>
    <property type="match status" value="2"/>
</dbReference>
<comment type="caution">
    <text evidence="7">The sequence shown here is derived from an EMBL/GenBank/DDBJ whole genome shotgun (WGS) entry which is preliminary data.</text>
</comment>
<dbReference type="InterPro" id="IPR006129">
    <property type="entry name" value="AdhesinB"/>
</dbReference>
<dbReference type="InterPro" id="IPR006128">
    <property type="entry name" value="Lipoprotein_PsaA-like"/>
</dbReference>
<proteinExistence type="inferred from homology"/>
<evidence type="ECO:0000256" key="4">
    <source>
        <dbReference type="ARBA" id="ARBA00022729"/>
    </source>
</evidence>
<comment type="subcellular location">
    <subcellularLocation>
        <location evidence="1">Cell envelope</location>
    </subcellularLocation>
</comment>
<reference evidence="8" key="1">
    <citation type="journal article" date="2019" name="Int. J. Syst. Evol. Microbiol.">
        <title>The Global Catalogue of Microorganisms (GCM) 10K type strain sequencing project: providing services to taxonomists for standard genome sequencing and annotation.</title>
        <authorList>
            <consortium name="The Broad Institute Genomics Platform"/>
            <consortium name="The Broad Institute Genome Sequencing Center for Infectious Disease"/>
            <person name="Wu L."/>
            <person name="Ma J."/>
        </authorList>
    </citation>
    <scope>NUCLEOTIDE SEQUENCE [LARGE SCALE GENOMIC DNA]</scope>
    <source>
        <strain evidence="8">CGMCC 4.7330</strain>
    </source>
</reference>
<gene>
    <name evidence="7" type="primary">aztC</name>
    <name evidence="7" type="ORF">ACFO0B_22850</name>
</gene>
<dbReference type="PRINTS" id="PR00691">
    <property type="entry name" value="ADHESINB"/>
</dbReference>
<dbReference type="InterPro" id="IPR047701">
    <property type="entry name" value="AztC-like"/>
</dbReference>
<dbReference type="SUPFAM" id="SSF53807">
    <property type="entry name" value="Helical backbone' metal receptor"/>
    <property type="match status" value="1"/>
</dbReference>
<evidence type="ECO:0000313" key="7">
    <source>
        <dbReference type="EMBL" id="MFC3964835.1"/>
    </source>
</evidence>
<evidence type="ECO:0000256" key="2">
    <source>
        <dbReference type="ARBA" id="ARBA00022448"/>
    </source>
</evidence>
<evidence type="ECO:0000256" key="5">
    <source>
        <dbReference type="RuleBase" id="RU003512"/>
    </source>
</evidence>
<keyword evidence="3" id="KW-0479">Metal-binding</keyword>